<dbReference type="Gene3D" id="3.40.250.10">
    <property type="entry name" value="Rhodanese-like domain"/>
    <property type="match status" value="2"/>
</dbReference>
<dbReference type="KEGG" id="ffu:CLAFUR5_02088"/>
<evidence type="ECO:0000256" key="1">
    <source>
        <dbReference type="ARBA" id="ARBA00022679"/>
    </source>
</evidence>
<evidence type="ECO:0000259" key="4">
    <source>
        <dbReference type="PROSITE" id="PS50206"/>
    </source>
</evidence>
<name>A0A9Q8P3M9_PASFU</name>
<dbReference type="FunFam" id="3.40.250.10:FF:000001">
    <property type="entry name" value="Sulfurtransferase"/>
    <property type="match status" value="1"/>
</dbReference>
<evidence type="ECO:0000313" key="5">
    <source>
        <dbReference type="EMBL" id="UJO12195.1"/>
    </source>
</evidence>
<dbReference type="InterPro" id="IPR036873">
    <property type="entry name" value="Rhodanese-like_dom_sf"/>
</dbReference>
<evidence type="ECO:0000256" key="3">
    <source>
        <dbReference type="SAM" id="MobiDB-lite"/>
    </source>
</evidence>
<dbReference type="SUPFAM" id="SSF52821">
    <property type="entry name" value="Rhodanese/Cell cycle control phosphatase"/>
    <property type="match status" value="2"/>
</dbReference>
<dbReference type="CDD" id="cd01449">
    <property type="entry name" value="TST_Repeat_2"/>
    <property type="match status" value="1"/>
</dbReference>
<dbReference type="Proteomes" id="UP000756132">
    <property type="component" value="Chromosome 1"/>
</dbReference>
<dbReference type="FunFam" id="3.40.250.10:FF:000033">
    <property type="entry name" value="Thiosulfate sulfurtransferase TUM1"/>
    <property type="match status" value="1"/>
</dbReference>
<proteinExistence type="predicted"/>
<dbReference type="EMBL" id="CP090163">
    <property type="protein sequence ID" value="UJO12195.1"/>
    <property type="molecule type" value="Genomic_DNA"/>
</dbReference>
<dbReference type="PROSITE" id="PS50206">
    <property type="entry name" value="RHODANESE_3"/>
    <property type="match status" value="2"/>
</dbReference>
<dbReference type="RefSeq" id="XP_047756561.1">
    <property type="nucleotide sequence ID" value="XM_047901236.1"/>
</dbReference>
<gene>
    <name evidence="5" type="ORF">CLAFUR5_02088</name>
</gene>
<evidence type="ECO:0000313" key="6">
    <source>
        <dbReference type="Proteomes" id="UP000756132"/>
    </source>
</evidence>
<accession>A0A9Q8P3M9</accession>
<reference evidence="5" key="1">
    <citation type="submission" date="2021-12" db="EMBL/GenBank/DDBJ databases">
        <authorList>
            <person name="Zaccaron A."/>
            <person name="Stergiopoulos I."/>
        </authorList>
    </citation>
    <scope>NUCLEOTIDE SEQUENCE</scope>
    <source>
        <strain evidence="5">Race5_Kim</strain>
    </source>
</reference>
<reference evidence="5" key="2">
    <citation type="journal article" date="2022" name="Microb. Genom.">
        <title>A chromosome-scale genome assembly of the tomato pathogen Cladosporium fulvum reveals a compartmentalized genome architecture and the presence of a dispensable chromosome.</title>
        <authorList>
            <person name="Zaccaron A.Z."/>
            <person name="Chen L.H."/>
            <person name="Samaras A."/>
            <person name="Stergiopoulos I."/>
        </authorList>
    </citation>
    <scope>NUCLEOTIDE SEQUENCE</scope>
    <source>
        <strain evidence="5">Race5_Kim</strain>
    </source>
</reference>
<dbReference type="InterPro" id="IPR001763">
    <property type="entry name" value="Rhodanese-like_dom"/>
</dbReference>
<feature type="compositionally biased region" description="Basic and acidic residues" evidence="3">
    <location>
        <begin position="225"/>
        <end position="238"/>
    </location>
</feature>
<dbReference type="OrthoDB" id="270167at2759"/>
<dbReference type="PANTHER" id="PTHR11364">
    <property type="entry name" value="THIOSULFATE SULFERTANSFERASE"/>
    <property type="match status" value="1"/>
</dbReference>
<protein>
    <submittedName>
        <fullName evidence="5">Thiosulfate sulfurtransferase TUM1</fullName>
    </submittedName>
</protein>
<keyword evidence="2" id="KW-0677">Repeat</keyword>
<feature type="domain" description="Rhodanese" evidence="4">
    <location>
        <begin position="216"/>
        <end position="333"/>
    </location>
</feature>
<sequence length="338" mass="37372">MAAAAALLRRPMLAGKLPKLHLQRHASPNMTRSFGSYFVTPAQLDAALKKNAPSRLSTAPKTIAVCGSWFLPNDPDKRKGYDVFKQGHIHKARFFDIDKIADTSSPYPHMLPEPEVFKTAMSELGIARDDTVVVYDTAELGIFSAPRVAWTFKVFGHPAVHILNNFRLWKEEGYPVEEGEQRQFERTDYPTPELDSSKVADFEDVKSIARNHNKEGSEGVQILDARSEGRWRGTDPEPRPGLPSGHMPGSLSVPVPDLLDPKTKAFLPAEGLRKVFEQKGVDPKQPIISSCGTGVTATVIDAALIEAGYGDGNRRIYDGSWTEWAQRVKPSDNLILKG</sequence>
<evidence type="ECO:0000256" key="2">
    <source>
        <dbReference type="ARBA" id="ARBA00022737"/>
    </source>
</evidence>
<dbReference type="CDD" id="cd01448">
    <property type="entry name" value="TST_Repeat_1"/>
    <property type="match status" value="1"/>
</dbReference>
<dbReference type="InterPro" id="IPR045078">
    <property type="entry name" value="TST/MPST-like"/>
</dbReference>
<dbReference type="GO" id="GO:0004792">
    <property type="term" value="F:thiosulfate-cyanide sulfurtransferase activity"/>
    <property type="evidence" value="ECO:0007669"/>
    <property type="project" value="TreeGrafter"/>
</dbReference>
<dbReference type="AlphaFoldDB" id="A0A9Q8P3M9"/>
<keyword evidence="1" id="KW-0808">Transferase</keyword>
<dbReference type="PANTHER" id="PTHR11364:SF27">
    <property type="entry name" value="SULFURTRANSFERASE"/>
    <property type="match status" value="1"/>
</dbReference>
<organism evidence="5 6">
    <name type="scientific">Passalora fulva</name>
    <name type="common">Tomato leaf mold</name>
    <name type="synonym">Cladosporium fulvum</name>
    <dbReference type="NCBI Taxonomy" id="5499"/>
    <lineage>
        <taxon>Eukaryota</taxon>
        <taxon>Fungi</taxon>
        <taxon>Dikarya</taxon>
        <taxon>Ascomycota</taxon>
        <taxon>Pezizomycotina</taxon>
        <taxon>Dothideomycetes</taxon>
        <taxon>Dothideomycetidae</taxon>
        <taxon>Mycosphaerellales</taxon>
        <taxon>Mycosphaerellaceae</taxon>
        <taxon>Fulvia</taxon>
    </lineage>
</organism>
<feature type="domain" description="Rhodanese" evidence="4">
    <location>
        <begin position="75"/>
        <end position="178"/>
    </location>
</feature>
<keyword evidence="6" id="KW-1185">Reference proteome</keyword>
<feature type="region of interest" description="Disordered" evidence="3">
    <location>
        <begin position="213"/>
        <end position="251"/>
    </location>
</feature>
<dbReference type="SMART" id="SM00450">
    <property type="entry name" value="RHOD"/>
    <property type="match status" value="2"/>
</dbReference>
<dbReference type="GO" id="GO:0005739">
    <property type="term" value="C:mitochondrion"/>
    <property type="evidence" value="ECO:0007669"/>
    <property type="project" value="TreeGrafter"/>
</dbReference>
<dbReference type="GeneID" id="71981966"/>
<dbReference type="Pfam" id="PF00581">
    <property type="entry name" value="Rhodanese"/>
    <property type="match status" value="1"/>
</dbReference>